<sequence>MGKDRLGRPIAYVHAKEHIKGQHPLESKEKLIILFIETARLLIEPPVEEGTAIIDMFHIGFQNLDYQHIRFMINAMQNYYPEALGLGLVLNASWTFNTVWNVIKSWLDPVLASKIHFVKSSKELAEYINRVFFLKRLGGKQMDFKLRPPTKEDEALVKFFREDK</sequence>
<evidence type="ECO:0000313" key="8">
    <source>
        <dbReference type="EMBL" id="CAF4324261.1"/>
    </source>
</evidence>
<dbReference type="SUPFAM" id="SSF52087">
    <property type="entry name" value="CRAL/TRIO domain"/>
    <property type="match status" value="1"/>
</dbReference>
<evidence type="ECO:0000313" key="4">
    <source>
        <dbReference type="EMBL" id="CAF3339179.1"/>
    </source>
</evidence>
<dbReference type="EMBL" id="CAJNYD010003318">
    <property type="protein sequence ID" value="CAF3498874.1"/>
    <property type="molecule type" value="Genomic_DNA"/>
</dbReference>
<dbReference type="EMBL" id="CAJNXB010000120">
    <property type="protein sequence ID" value="CAF3025645.1"/>
    <property type="molecule type" value="Genomic_DNA"/>
</dbReference>
<dbReference type="Proteomes" id="UP000663838">
    <property type="component" value="Unassembled WGS sequence"/>
</dbReference>
<evidence type="ECO:0000313" key="7">
    <source>
        <dbReference type="EMBL" id="CAF4137424.1"/>
    </source>
</evidence>
<dbReference type="InterPro" id="IPR036865">
    <property type="entry name" value="CRAL-TRIO_dom_sf"/>
</dbReference>
<evidence type="ECO:0000313" key="5">
    <source>
        <dbReference type="EMBL" id="CAF3371045.1"/>
    </source>
</evidence>
<evidence type="ECO:0000259" key="1">
    <source>
        <dbReference type="PROSITE" id="PS50191"/>
    </source>
</evidence>
<protein>
    <recommendedName>
        <fullName evidence="1">CRAL-TRIO domain-containing protein</fullName>
    </recommendedName>
</protein>
<evidence type="ECO:0000313" key="6">
    <source>
        <dbReference type="EMBL" id="CAF3498874.1"/>
    </source>
</evidence>
<gene>
    <name evidence="3" type="ORF">FME351_LOCUS262</name>
    <name evidence="5" type="ORF">GRG538_LOCUS7299</name>
    <name evidence="8" type="ORF">HFQ381_LOCUS15022</name>
    <name evidence="4" type="ORF">KIK155_LOCUS2544</name>
    <name evidence="6" type="ORF">LUA448_LOCUS25163</name>
    <name evidence="10" type="ORF">QYT958_LOCUS1922</name>
    <name evidence="2" type="ORF">TIS948_LOCUS2686</name>
    <name evidence="11" type="ORF">TOA249_LOCUS14358</name>
    <name evidence="9" type="ORF">TSG867_LOCUS9659</name>
    <name evidence="7" type="ORF">UJA718_LOCUS2667</name>
</gene>
<dbReference type="Proteomes" id="UP000663865">
    <property type="component" value="Unassembled WGS sequence"/>
</dbReference>
<dbReference type="Proteomes" id="UP000663851">
    <property type="component" value="Unassembled WGS sequence"/>
</dbReference>
<dbReference type="PROSITE" id="PS50191">
    <property type="entry name" value="CRAL_TRIO"/>
    <property type="match status" value="1"/>
</dbReference>
<dbReference type="Pfam" id="PF00650">
    <property type="entry name" value="CRAL_TRIO"/>
    <property type="match status" value="1"/>
</dbReference>
<dbReference type="Proteomes" id="UP000663869">
    <property type="component" value="Unassembled WGS sequence"/>
</dbReference>
<dbReference type="OrthoDB" id="75724at2759"/>
<dbReference type="EMBL" id="CAJOBO010001005">
    <property type="protein sequence ID" value="CAF4324261.1"/>
    <property type="molecule type" value="Genomic_DNA"/>
</dbReference>
<dbReference type="EMBL" id="CAJOBR010000117">
    <property type="protein sequence ID" value="CAF4467263.1"/>
    <property type="molecule type" value="Genomic_DNA"/>
</dbReference>
<dbReference type="InterPro" id="IPR001251">
    <property type="entry name" value="CRAL-TRIO_dom"/>
</dbReference>
<evidence type="ECO:0000313" key="2">
    <source>
        <dbReference type="EMBL" id="CAF3025645.1"/>
    </source>
</evidence>
<dbReference type="Proteomes" id="UP000663862">
    <property type="component" value="Unassembled WGS sequence"/>
</dbReference>
<dbReference type="Proteomes" id="UP000663825">
    <property type="component" value="Unassembled WGS sequence"/>
</dbReference>
<reference evidence="5" key="1">
    <citation type="submission" date="2021-02" db="EMBL/GenBank/DDBJ databases">
        <authorList>
            <person name="Nowell W R."/>
        </authorList>
    </citation>
    <scope>NUCLEOTIDE SEQUENCE</scope>
</reference>
<evidence type="ECO:0000313" key="3">
    <source>
        <dbReference type="EMBL" id="CAF3309480.1"/>
    </source>
</evidence>
<name>A0A817XP53_9BILA</name>
<comment type="caution">
    <text evidence="5">The sequence shown here is derived from an EMBL/GenBank/DDBJ whole genome shotgun (WGS) entry which is preliminary data.</text>
</comment>
<evidence type="ECO:0000313" key="10">
    <source>
        <dbReference type="EMBL" id="CAF4467263.1"/>
    </source>
</evidence>
<dbReference type="EMBL" id="CAJNYV010000062">
    <property type="protein sequence ID" value="CAF3339179.1"/>
    <property type="molecule type" value="Genomic_DNA"/>
</dbReference>
<organism evidence="5 12">
    <name type="scientific">Rotaria socialis</name>
    <dbReference type="NCBI Taxonomy" id="392032"/>
    <lineage>
        <taxon>Eukaryota</taxon>
        <taxon>Metazoa</taxon>
        <taxon>Spiralia</taxon>
        <taxon>Gnathifera</taxon>
        <taxon>Rotifera</taxon>
        <taxon>Eurotatoria</taxon>
        <taxon>Bdelloidea</taxon>
        <taxon>Philodinida</taxon>
        <taxon>Philodinidae</taxon>
        <taxon>Rotaria</taxon>
    </lineage>
</organism>
<evidence type="ECO:0000313" key="12">
    <source>
        <dbReference type="Proteomes" id="UP000663872"/>
    </source>
</evidence>
<accession>A0A817XP53</accession>
<dbReference type="EMBL" id="CAJOBP010000186">
    <property type="protein sequence ID" value="CAF4137424.1"/>
    <property type="molecule type" value="Genomic_DNA"/>
</dbReference>
<dbReference type="PANTHER" id="PTHR46590">
    <property type="entry name" value="PHOSPHATIDYLINOSITOL TRANSFER PROTEIN CSR1-RELATED"/>
    <property type="match status" value="1"/>
</dbReference>
<dbReference type="PANTHER" id="PTHR46590:SF1">
    <property type="entry name" value="PHOSPHATIDYLINOSITOL TRANSFER PROTEIN CSR1"/>
    <property type="match status" value="1"/>
</dbReference>
<keyword evidence="13" id="KW-1185">Reference proteome</keyword>
<evidence type="ECO:0000313" key="9">
    <source>
        <dbReference type="EMBL" id="CAF4352779.1"/>
    </source>
</evidence>
<dbReference type="EMBL" id="CAJOBS010000886">
    <property type="protein sequence ID" value="CAF4656022.1"/>
    <property type="molecule type" value="Genomic_DNA"/>
</dbReference>
<proteinExistence type="predicted"/>
<dbReference type="Gene3D" id="3.40.525.10">
    <property type="entry name" value="CRAL-TRIO lipid binding domain"/>
    <property type="match status" value="1"/>
</dbReference>
<feature type="domain" description="CRAL-TRIO" evidence="1">
    <location>
        <begin position="1"/>
        <end position="145"/>
    </location>
</feature>
<dbReference type="Proteomes" id="UP000663873">
    <property type="component" value="Unassembled WGS sequence"/>
</dbReference>
<evidence type="ECO:0000313" key="11">
    <source>
        <dbReference type="EMBL" id="CAF4656022.1"/>
    </source>
</evidence>
<dbReference type="Proteomes" id="UP000663848">
    <property type="component" value="Unassembled WGS sequence"/>
</dbReference>
<dbReference type="CDD" id="cd00170">
    <property type="entry name" value="SEC14"/>
    <property type="match status" value="1"/>
</dbReference>
<evidence type="ECO:0000313" key="13">
    <source>
        <dbReference type="Proteomes" id="UP000663873"/>
    </source>
</evidence>
<dbReference type="Proteomes" id="UP000663872">
    <property type="component" value="Unassembled WGS sequence"/>
</dbReference>
<dbReference type="EMBL" id="CAJOBQ010000427">
    <property type="protein sequence ID" value="CAF4352779.1"/>
    <property type="molecule type" value="Genomic_DNA"/>
</dbReference>
<dbReference type="Proteomes" id="UP000663833">
    <property type="component" value="Unassembled WGS sequence"/>
</dbReference>
<dbReference type="InterPro" id="IPR052432">
    <property type="entry name" value="PITP/CRAL-TRIO"/>
</dbReference>
<dbReference type="EMBL" id="CAJNYU010000005">
    <property type="protein sequence ID" value="CAF3309480.1"/>
    <property type="molecule type" value="Genomic_DNA"/>
</dbReference>
<dbReference type="EMBL" id="CAJNYT010000768">
    <property type="protein sequence ID" value="CAF3371045.1"/>
    <property type="molecule type" value="Genomic_DNA"/>
</dbReference>
<dbReference type="SMART" id="SM00516">
    <property type="entry name" value="SEC14"/>
    <property type="match status" value="1"/>
</dbReference>
<dbReference type="AlphaFoldDB" id="A0A817XP53"/>